<evidence type="ECO:0000313" key="10">
    <source>
        <dbReference type="Proteomes" id="UP000183245"/>
    </source>
</evidence>
<feature type="domain" description="VTT" evidence="8">
    <location>
        <begin position="32"/>
        <end position="156"/>
    </location>
</feature>
<keyword evidence="3 7" id="KW-1003">Cell membrane</keyword>
<keyword evidence="5 7" id="KW-1133">Transmembrane helix</keyword>
<feature type="transmembrane region" description="Helical" evidence="7">
    <location>
        <begin position="170"/>
        <end position="190"/>
    </location>
</feature>
<evidence type="ECO:0000256" key="5">
    <source>
        <dbReference type="ARBA" id="ARBA00022989"/>
    </source>
</evidence>
<dbReference type="InterPro" id="IPR032818">
    <property type="entry name" value="DedA-like"/>
</dbReference>
<dbReference type="EMBL" id="MNZT01000008">
    <property type="protein sequence ID" value="OIP99792.1"/>
    <property type="molecule type" value="Genomic_DNA"/>
</dbReference>
<evidence type="ECO:0000256" key="7">
    <source>
        <dbReference type="RuleBase" id="RU367016"/>
    </source>
</evidence>
<feature type="transmembrane region" description="Helical" evidence="7">
    <location>
        <begin position="52"/>
        <end position="74"/>
    </location>
</feature>
<sequence length="211" mass="23246">MFDLQEILPTIGYLGILAVVFAESGLLIGFFLPGDGLLFTAGFLASQGIFDIRTLCLISFIGAVTGDSVGYTFGHRVGKKLLQRENSLLFHKDNIEKARLFYEKHGKISIVLARFMPIVRTFAPIIAGIGDMHYTTFLSFNIIGGLLWGVGVTVAGFFLGKSIPNADKYLLPIILVIVVVSVAPSAWHILKDKKNRDSLKKAVKKLFTRKK</sequence>
<evidence type="ECO:0000256" key="3">
    <source>
        <dbReference type="ARBA" id="ARBA00022475"/>
    </source>
</evidence>
<organism evidence="9 10">
    <name type="scientific">Candidatus Wirthbacteria bacterium CG2_30_54_11</name>
    <dbReference type="NCBI Taxonomy" id="1817892"/>
    <lineage>
        <taxon>Bacteria</taxon>
        <taxon>Candidatus Wirthbacteria</taxon>
    </lineage>
</organism>
<evidence type="ECO:0000256" key="2">
    <source>
        <dbReference type="ARBA" id="ARBA00010792"/>
    </source>
</evidence>
<feature type="transmembrane region" description="Helical" evidence="7">
    <location>
        <begin position="137"/>
        <end position="158"/>
    </location>
</feature>
<dbReference type="Pfam" id="PF09335">
    <property type="entry name" value="VTT_dom"/>
    <property type="match status" value="1"/>
</dbReference>
<evidence type="ECO:0000256" key="6">
    <source>
        <dbReference type="ARBA" id="ARBA00023136"/>
    </source>
</evidence>
<comment type="caution">
    <text evidence="9">The sequence shown here is derived from an EMBL/GenBank/DDBJ whole genome shotgun (WGS) entry which is preliminary data.</text>
</comment>
<dbReference type="PANTHER" id="PTHR30353">
    <property type="entry name" value="INNER MEMBRANE PROTEIN DEDA-RELATED"/>
    <property type="match status" value="1"/>
</dbReference>
<name>A0A1J5J8F5_9BACT</name>
<dbReference type="PANTHER" id="PTHR30353:SF0">
    <property type="entry name" value="TRANSMEMBRANE PROTEIN"/>
    <property type="match status" value="1"/>
</dbReference>
<proteinExistence type="inferred from homology"/>
<keyword evidence="6 7" id="KW-0472">Membrane</keyword>
<evidence type="ECO:0000256" key="4">
    <source>
        <dbReference type="ARBA" id="ARBA00022692"/>
    </source>
</evidence>
<accession>A0A1J5J8F5</accession>
<keyword evidence="4 7" id="KW-0812">Transmembrane</keyword>
<protein>
    <recommendedName>
        <fullName evidence="8">VTT domain-containing protein</fullName>
    </recommendedName>
</protein>
<comment type="subcellular location">
    <subcellularLocation>
        <location evidence="1 7">Cell membrane</location>
        <topology evidence="1 7">Multi-pass membrane protein</topology>
    </subcellularLocation>
</comment>
<dbReference type="STRING" id="1817892.AUK40_00395"/>
<dbReference type="Proteomes" id="UP000183245">
    <property type="component" value="Unassembled WGS sequence"/>
</dbReference>
<dbReference type="InterPro" id="IPR032816">
    <property type="entry name" value="VTT_dom"/>
</dbReference>
<evidence type="ECO:0000313" key="9">
    <source>
        <dbReference type="EMBL" id="OIP99792.1"/>
    </source>
</evidence>
<dbReference type="GO" id="GO:0005886">
    <property type="term" value="C:plasma membrane"/>
    <property type="evidence" value="ECO:0007669"/>
    <property type="project" value="UniProtKB-SubCell"/>
</dbReference>
<evidence type="ECO:0000259" key="8">
    <source>
        <dbReference type="Pfam" id="PF09335"/>
    </source>
</evidence>
<comment type="similarity">
    <text evidence="2 7">Belongs to the DedA family.</text>
</comment>
<gene>
    <name evidence="9" type="ORF">AUK40_00395</name>
</gene>
<reference evidence="9 10" key="1">
    <citation type="journal article" date="2016" name="Environ. Microbiol.">
        <title>Genomic resolution of a cold subsurface aquifer community provides metabolic insights for novel microbes adapted to high CO concentrations.</title>
        <authorList>
            <person name="Probst A.J."/>
            <person name="Castelle C.J."/>
            <person name="Singh A."/>
            <person name="Brown C.T."/>
            <person name="Anantharaman K."/>
            <person name="Sharon I."/>
            <person name="Hug L.A."/>
            <person name="Burstein D."/>
            <person name="Emerson J.B."/>
            <person name="Thomas B.C."/>
            <person name="Banfield J.F."/>
        </authorList>
    </citation>
    <scope>NUCLEOTIDE SEQUENCE [LARGE SCALE GENOMIC DNA]</scope>
    <source>
        <strain evidence="9">CG2_30_54_11</strain>
    </source>
</reference>
<evidence type="ECO:0000256" key="1">
    <source>
        <dbReference type="ARBA" id="ARBA00004651"/>
    </source>
</evidence>
<feature type="transmembrane region" description="Helical" evidence="7">
    <location>
        <begin position="12"/>
        <end position="32"/>
    </location>
</feature>
<dbReference type="AlphaFoldDB" id="A0A1J5J8F5"/>